<dbReference type="InterPro" id="IPR002035">
    <property type="entry name" value="VWF_A"/>
</dbReference>
<name>A0A8J7WLP6_9ACTN</name>
<dbReference type="Proteomes" id="UP000677913">
    <property type="component" value="Unassembled WGS sequence"/>
</dbReference>
<protein>
    <submittedName>
        <fullName evidence="3">VWA domain-containing protein</fullName>
    </submittedName>
</protein>
<feature type="compositionally biased region" description="Basic residues" evidence="1">
    <location>
        <begin position="37"/>
        <end position="50"/>
    </location>
</feature>
<gene>
    <name evidence="3" type="ORF">KGA66_16510</name>
</gene>
<reference evidence="3" key="1">
    <citation type="submission" date="2021-04" db="EMBL/GenBank/DDBJ databases">
        <title>Genome based classification of Actinospica acidithermotolerans sp. nov., an actinobacterium isolated from an Indonesian hot spring.</title>
        <authorList>
            <person name="Kusuma A.B."/>
            <person name="Putra K.E."/>
            <person name="Nafisah S."/>
            <person name="Loh J."/>
            <person name="Nouioui I."/>
            <person name="Goodfellow M."/>
        </authorList>
    </citation>
    <scope>NUCLEOTIDE SEQUENCE</scope>
    <source>
        <strain evidence="3">DSM 45618</strain>
    </source>
</reference>
<feature type="compositionally biased region" description="Basic and acidic residues" evidence="1">
    <location>
        <begin position="62"/>
        <end position="73"/>
    </location>
</feature>
<dbReference type="AlphaFoldDB" id="A0A8J7WLP6"/>
<sequence>MQRRVVELRLGRHGPGGPGARRPGRAGRNLRRADRGRTRRRRSGQHHHGARPASAVHPGRARARDRTRGRGRADAATAAGARGGGTAHHSALRRGERIVSTPDLPQFKVAVYQNEFLPEGAGEVNAIVTVTSSGAAGPSAARAAQVIMVDCSGSMDYPSTKMEAARQATNAAIDAIREGVPFAVVAGTHVGRMVFPSTEYLVAADASSRAAAKAAVSRLTPGGGTAISQWLALADRLFTGHEQAIRHAILLTDGKDEHESPDDLGRAIARCEGRFTCDCRGIGTDWVVAELRRIAGGLLGTVDIVADPSGLAGDFRAMIEGAMGKAVADVRLRLWSPQGSTIKFVKQVAPSVVDLTGRRVQTGPLAGDYPTGAWGAESRDYHVCVAVRPGSVGDEMLAARASLVALDGSGQAQSLGQGLVRAVWTGDAALSTKMNRQVAHYTGQAELADAIQEGLEARKNGDYDTATARLGRAVQLAAASGNEDTTRLLARVVDVQDPVTGTVRLKARVSDADEMALDTRSSKTVRVGKGNQG</sequence>
<dbReference type="Pfam" id="PF13768">
    <property type="entry name" value="VWA_3"/>
    <property type="match status" value="1"/>
</dbReference>
<feature type="region of interest" description="Disordered" evidence="1">
    <location>
        <begin position="1"/>
        <end position="98"/>
    </location>
</feature>
<evidence type="ECO:0000256" key="1">
    <source>
        <dbReference type="SAM" id="MobiDB-lite"/>
    </source>
</evidence>
<dbReference type="InterPro" id="IPR036465">
    <property type="entry name" value="vWFA_dom_sf"/>
</dbReference>
<dbReference type="InterPro" id="IPR041176">
    <property type="entry name" value="VWA_3_C"/>
</dbReference>
<organism evidence="3 4">
    <name type="scientific">Actinocrinis puniceicyclus</name>
    <dbReference type="NCBI Taxonomy" id="977794"/>
    <lineage>
        <taxon>Bacteria</taxon>
        <taxon>Bacillati</taxon>
        <taxon>Actinomycetota</taxon>
        <taxon>Actinomycetes</taxon>
        <taxon>Catenulisporales</taxon>
        <taxon>Actinospicaceae</taxon>
        <taxon>Actinocrinis</taxon>
    </lineage>
</organism>
<dbReference type="SMART" id="SM00327">
    <property type="entry name" value="VWA"/>
    <property type="match status" value="1"/>
</dbReference>
<accession>A0A8J7WLP6</accession>
<dbReference type="EMBL" id="JAGSXH010000056">
    <property type="protein sequence ID" value="MBS2964661.1"/>
    <property type="molecule type" value="Genomic_DNA"/>
</dbReference>
<feature type="compositionally biased region" description="Basic and acidic residues" evidence="1">
    <location>
        <begin position="1"/>
        <end position="10"/>
    </location>
</feature>
<dbReference type="Gene3D" id="3.40.50.410">
    <property type="entry name" value="von Willebrand factor, type A domain"/>
    <property type="match status" value="1"/>
</dbReference>
<evidence type="ECO:0000313" key="3">
    <source>
        <dbReference type="EMBL" id="MBS2964661.1"/>
    </source>
</evidence>
<evidence type="ECO:0000259" key="2">
    <source>
        <dbReference type="PROSITE" id="PS50234"/>
    </source>
</evidence>
<dbReference type="PROSITE" id="PS50234">
    <property type="entry name" value="VWFA"/>
    <property type="match status" value="1"/>
</dbReference>
<feature type="domain" description="VWFA" evidence="2">
    <location>
        <begin position="144"/>
        <end position="319"/>
    </location>
</feature>
<evidence type="ECO:0000313" key="4">
    <source>
        <dbReference type="Proteomes" id="UP000677913"/>
    </source>
</evidence>
<proteinExistence type="predicted"/>
<dbReference type="Gene3D" id="1.20.120.1690">
    <property type="match status" value="1"/>
</dbReference>
<comment type="caution">
    <text evidence="3">The sequence shown here is derived from an EMBL/GenBank/DDBJ whole genome shotgun (WGS) entry which is preliminary data.</text>
</comment>
<dbReference type="Gene3D" id="2.60.40.3670">
    <property type="match status" value="1"/>
</dbReference>
<dbReference type="Pfam" id="PF18571">
    <property type="entry name" value="VWA_3_C"/>
    <property type="match status" value="1"/>
</dbReference>
<dbReference type="SUPFAM" id="SSF53300">
    <property type="entry name" value="vWA-like"/>
    <property type="match status" value="1"/>
</dbReference>
<dbReference type="CDD" id="cd00198">
    <property type="entry name" value="vWFA"/>
    <property type="match status" value="1"/>
</dbReference>
<keyword evidence="4" id="KW-1185">Reference proteome</keyword>